<protein>
    <submittedName>
        <fullName evidence="5">Hydrogenase maturation protease</fullName>
    </submittedName>
</protein>
<dbReference type="EMBL" id="DRTD01000103">
    <property type="protein sequence ID" value="HHE54411.1"/>
    <property type="molecule type" value="Genomic_DNA"/>
</dbReference>
<sequence>MNEQQENSLVLGLGNPLLGDDRIGLQLVEDLAKINSLAGLARFQCSVQAGLYLLDLLIGFQQVIFVDSLVHPQEEPGHVKCWQLPETASYIKGSSPHYIGVHSMLTIGKKLNLRLPEKLWLIGITIKDGLQISEHFSRSIRQKYPQILNQVQRQLEEILLRKRNKVKVKEPALPMNSFQN</sequence>
<evidence type="ECO:0000256" key="1">
    <source>
        <dbReference type="ARBA" id="ARBA00006814"/>
    </source>
</evidence>
<keyword evidence="4" id="KW-0378">Hydrolase</keyword>
<evidence type="ECO:0000256" key="4">
    <source>
        <dbReference type="ARBA" id="ARBA00022801"/>
    </source>
</evidence>
<comment type="similarity">
    <text evidence="1">Belongs to the peptidase A31 family.</text>
</comment>
<dbReference type="CDD" id="cd00518">
    <property type="entry name" value="H2MP"/>
    <property type="match status" value="1"/>
</dbReference>
<evidence type="ECO:0000256" key="2">
    <source>
        <dbReference type="ARBA" id="ARBA00022670"/>
    </source>
</evidence>
<dbReference type="PANTHER" id="PTHR30302">
    <property type="entry name" value="HYDROGENASE 1 MATURATION PROTEASE"/>
    <property type="match status" value="1"/>
</dbReference>
<keyword evidence="3" id="KW-0064">Aspartyl protease</keyword>
<dbReference type="Proteomes" id="UP000886111">
    <property type="component" value="Unassembled WGS sequence"/>
</dbReference>
<proteinExistence type="inferred from homology"/>
<dbReference type="GO" id="GO:0008047">
    <property type="term" value="F:enzyme activator activity"/>
    <property type="evidence" value="ECO:0007669"/>
    <property type="project" value="InterPro"/>
</dbReference>
<keyword evidence="2 5" id="KW-0645">Protease</keyword>
<dbReference type="Gene3D" id="3.40.50.1450">
    <property type="entry name" value="HybD-like"/>
    <property type="match status" value="1"/>
</dbReference>
<dbReference type="PANTHER" id="PTHR30302:SF1">
    <property type="entry name" value="HYDROGENASE 2 MATURATION PROTEASE"/>
    <property type="match status" value="1"/>
</dbReference>
<name>A0A7V5H200_CALAY</name>
<dbReference type="NCBIfam" id="TIGR00072">
    <property type="entry name" value="hydrog_prot"/>
    <property type="match status" value="1"/>
</dbReference>
<evidence type="ECO:0000256" key="3">
    <source>
        <dbReference type="ARBA" id="ARBA00022750"/>
    </source>
</evidence>
<gene>
    <name evidence="5" type="ORF">ENL21_01420</name>
</gene>
<evidence type="ECO:0000313" key="5">
    <source>
        <dbReference type="EMBL" id="HHE54411.1"/>
    </source>
</evidence>
<organism evidence="5">
    <name type="scientific">Caldithrix abyssi</name>
    <dbReference type="NCBI Taxonomy" id="187145"/>
    <lineage>
        <taxon>Bacteria</taxon>
        <taxon>Pseudomonadati</taxon>
        <taxon>Calditrichota</taxon>
        <taxon>Calditrichia</taxon>
        <taxon>Calditrichales</taxon>
        <taxon>Calditrichaceae</taxon>
        <taxon>Caldithrix</taxon>
    </lineage>
</organism>
<comment type="caution">
    <text evidence="5">The sequence shown here is derived from an EMBL/GenBank/DDBJ whole genome shotgun (WGS) entry which is preliminary data.</text>
</comment>
<dbReference type="GO" id="GO:0016485">
    <property type="term" value="P:protein processing"/>
    <property type="evidence" value="ECO:0007669"/>
    <property type="project" value="TreeGrafter"/>
</dbReference>
<dbReference type="InterPro" id="IPR023430">
    <property type="entry name" value="Pept_HybD-like_dom_sf"/>
</dbReference>
<dbReference type="InterPro" id="IPR000671">
    <property type="entry name" value="Peptidase_A31"/>
</dbReference>
<reference evidence="5" key="1">
    <citation type="journal article" date="2020" name="mSystems">
        <title>Genome- and Community-Level Interaction Insights into Carbon Utilization and Element Cycling Functions of Hydrothermarchaeota in Hydrothermal Sediment.</title>
        <authorList>
            <person name="Zhou Z."/>
            <person name="Liu Y."/>
            <person name="Xu W."/>
            <person name="Pan J."/>
            <person name="Luo Z.H."/>
            <person name="Li M."/>
        </authorList>
    </citation>
    <scope>NUCLEOTIDE SEQUENCE [LARGE SCALE GENOMIC DNA]</scope>
    <source>
        <strain evidence="5">HyVt-76</strain>
    </source>
</reference>
<dbReference type="AlphaFoldDB" id="A0A7V5H200"/>
<accession>A0A7V5H200</accession>
<dbReference type="SUPFAM" id="SSF53163">
    <property type="entry name" value="HybD-like"/>
    <property type="match status" value="1"/>
</dbReference>
<dbReference type="GO" id="GO:0004190">
    <property type="term" value="F:aspartic-type endopeptidase activity"/>
    <property type="evidence" value="ECO:0007669"/>
    <property type="project" value="UniProtKB-KW"/>
</dbReference>